<dbReference type="RefSeq" id="WP_174625485.1">
    <property type="nucleotide sequence ID" value="NZ_CADCXN010000052.1"/>
</dbReference>
<evidence type="ECO:0000313" key="1">
    <source>
        <dbReference type="EMBL" id="CAA9890557.1"/>
    </source>
</evidence>
<organism evidence="1 2">
    <name type="scientific">Candidatus Methylobacter favarea</name>
    <dbReference type="NCBI Taxonomy" id="2707345"/>
    <lineage>
        <taxon>Bacteria</taxon>
        <taxon>Pseudomonadati</taxon>
        <taxon>Pseudomonadota</taxon>
        <taxon>Gammaproteobacteria</taxon>
        <taxon>Methylococcales</taxon>
        <taxon>Methylococcaceae</taxon>
        <taxon>Methylobacter</taxon>
    </lineage>
</organism>
<protein>
    <submittedName>
        <fullName evidence="1">Uncharacterized protein</fullName>
    </submittedName>
</protein>
<proteinExistence type="predicted"/>
<accession>A0A8S0XFQ4</accession>
<name>A0A8S0XFQ4_9GAMM</name>
<sequence length="217" mass="25261">MNHCKLIVEEIIATTLKFKNMKEVEITQKVSSQLKDKKIGLFQNEVDYRVLLPEFTPDDGHNCRGDLVGFSHGRFVLAEYKIYDENLINKNPWGVFYYFMRDRLKLESAIRYNSQNLPGHVMQICVIRNTDCVENDVQNDVQIELILEHFKISNHFKMLKNDQRVKYPSLKGAKYLPILQAFKKFPSESTHAWEYSFKSRGSTAFLIGIAEFNAVVS</sequence>
<dbReference type="Proteomes" id="UP000494216">
    <property type="component" value="Unassembled WGS sequence"/>
</dbReference>
<evidence type="ECO:0000313" key="2">
    <source>
        <dbReference type="Proteomes" id="UP000494216"/>
    </source>
</evidence>
<gene>
    <name evidence="1" type="ORF">METHB2_240030</name>
</gene>
<comment type="caution">
    <text evidence="1">The sequence shown here is derived from an EMBL/GenBank/DDBJ whole genome shotgun (WGS) entry which is preliminary data.</text>
</comment>
<reference evidence="1 2" key="1">
    <citation type="submission" date="2020-02" db="EMBL/GenBank/DDBJ databases">
        <authorList>
            <person name="Hogendoorn C."/>
        </authorList>
    </citation>
    <scope>NUCLEOTIDE SEQUENCE [LARGE SCALE GENOMIC DNA]</scope>
    <source>
        <strain evidence="1">METHB21</strain>
    </source>
</reference>
<dbReference type="AlphaFoldDB" id="A0A8S0XFQ4"/>
<dbReference type="EMBL" id="CADCXN010000052">
    <property type="protein sequence ID" value="CAA9890557.1"/>
    <property type="molecule type" value="Genomic_DNA"/>
</dbReference>
<keyword evidence="2" id="KW-1185">Reference proteome</keyword>